<dbReference type="AlphaFoldDB" id="A0A2Z2MHQ0"/>
<proteinExistence type="predicted"/>
<keyword evidence="3" id="KW-1185">Reference proteome</keyword>
<dbReference type="OrthoDB" id="103686at2157"/>
<feature type="transmembrane region" description="Helical" evidence="1">
    <location>
        <begin position="121"/>
        <end position="140"/>
    </location>
</feature>
<keyword evidence="1" id="KW-1133">Transmembrane helix</keyword>
<sequence>MKMPKRRFYSLIPLVPVTYMLYTVSNWSLLLLPLGLMGIHWHFIGMLYMIGVGALLVYKEVGGLYGLGVMILALLAVETGQMDRERAPLEHYAVLTLAASLSIPTYLLMVGISPFLPRFEITAVAVGIILALYAFTKLAGES</sequence>
<dbReference type="Proteomes" id="UP000250179">
    <property type="component" value="Chromosome"/>
</dbReference>
<feature type="transmembrane region" description="Helical" evidence="1">
    <location>
        <begin position="39"/>
        <end position="58"/>
    </location>
</feature>
<dbReference type="GeneID" id="33318959"/>
<gene>
    <name evidence="2" type="ORF">A3L09_01075</name>
</gene>
<protein>
    <submittedName>
        <fullName evidence="2">Uncharacterized protein</fullName>
    </submittedName>
</protein>
<feature type="transmembrane region" description="Helical" evidence="1">
    <location>
        <begin position="64"/>
        <end position="80"/>
    </location>
</feature>
<keyword evidence="1" id="KW-0472">Membrane</keyword>
<name>A0A2Z2MHQ0_THEPR</name>
<accession>A0A2Z2MHQ0</accession>
<evidence type="ECO:0000313" key="2">
    <source>
        <dbReference type="EMBL" id="ASJ01951.1"/>
    </source>
</evidence>
<dbReference type="KEGG" id="tprf:A3L09_01075"/>
<organism evidence="2 3">
    <name type="scientific">Thermococcus profundus</name>
    <dbReference type="NCBI Taxonomy" id="49899"/>
    <lineage>
        <taxon>Archaea</taxon>
        <taxon>Methanobacteriati</taxon>
        <taxon>Methanobacteriota</taxon>
        <taxon>Thermococci</taxon>
        <taxon>Thermococcales</taxon>
        <taxon>Thermococcaceae</taxon>
        <taxon>Thermococcus</taxon>
    </lineage>
</organism>
<dbReference type="RefSeq" id="WP_088857221.1">
    <property type="nucleotide sequence ID" value="NZ_CP014862.1"/>
</dbReference>
<reference evidence="2 3" key="1">
    <citation type="submission" date="2016-03" db="EMBL/GenBank/DDBJ databases">
        <title>Complete genome sequence of Thermococcus profundus strain DT5432.</title>
        <authorList>
            <person name="Oger P.M."/>
        </authorList>
    </citation>
    <scope>NUCLEOTIDE SEQUENCE [LARGE SCALE GENOMIC DNA]</scope>
    <source>
        <strain evidence="2 3">DT 5432</strain>
    </source>
</reference>
<evidence type="ECO:0000256" key="1">
    <source>
        <dbReference type="SAM" id="Phobius"/>
    </source>
</evidence>
<dbReference type="EMBL" id="CP014862">
    <property type="protein sequence ID" value="ASJ01951.1"/>
    <property type="molecule type" value="Genomic_DNA"/>
</dbReference>
<feature type="transmembrane region" description="Helical" evidence="1">
    <location>
        <begin position="92"/>
        <end position="115"/>
    </location>
</feature>
<keyword evidence="1" id="KW-0812">Transmembrane</keyword>
<evidence type="ECO:0000313" key="3">
    <source>
        <dbReference type="Proteomes" id="UP000250179"/>
    </source>
</evidence>
<feature type="transmembrane region" description="Helical" evidence="1">
    <location>
        <begin position="12"/>
        <end position="32"/>
    </location>
</feature>